<evidence type="ECO:0000256" key="7">
    <source>
        <dbReference type="SAM" id="MobiDB-lite"/>
    </source>
</evidence>
<evidence type="ECO:0000256" key="5">
    <source>
        <dbReference type="ARBA" id="ARBA00022833"/>
    </source>
</evidence>
<evidence type="ECO:0000259" key="8">
    <source>
        <dbReference type="Pfam" id="PF04082"/>
    </source>
</evidence>
<proteinExistence type="predicted"/>
<name>A0A517L553_9PEZI</name>
<dbReference type="CDD" id="cd12148">
    <property type="entry name" value="fungal_TF_MHR"/>
    <property type="match status" value="1"/>
</dbReference>
<dbReference type="EMBL" id="CP042189">
    <property type="protein sequence ID" value="QDS70775.1"/>
    <property type="molecule type" value="Genomic_DNA"/>
</dbReference>
<evidence type="ECO:0000256" key="2">
    <source>
        <dbReference type="ARBA" id="ARBA00022723"/>
    </source>
</evidence>
<dbReference type="Proteomes" id="UP000316270">
    <property type="component" value="Chromosome 5"/>
</dbReference>
<evidence type="ECO:0000313" key="9">
    <source>
        <dbReference type="EMBL" id="QDS70775.1"/>
    </source>
</evidence>
<sequence>MSLCIMWQNLPPRRSAGQTPRHQTVRNVRMQAAVIVLKQSSNQEPAFSPRRPSNADCGTPYTSSGSMDSVIGTTQAPLPAELHYVPEISIPPQQCLHQTSINSPSGTIESSATIVKSDHSIPPVSDWPQSTPSLTTSYYQLQPLLPPNELIDYPEFDEWIPVPEHYPYQTDLDQISISYVPTEPSSPHLNAIAHMTSILPGIDQEPFLKSGASSPMSEASTAVPPVMILQNIKGSPYPLLFPVQRDKHGSLDLEGPLEDQQLGISLSLKTKQHYVELYWKHFHPTFPVLHRPTYQNQTSCPLLSAAVMSIGAQYDDGHLAKSDARILHQKCQELISRHKSSLRSATRPDYMQAIFLVEMFSHFKAQRANPQSSDMFNSIYARLGKWPKTTLRLRLQSLATIEPNTSENDIKEQWMEWINLHSMERLLTACYIFDAQQALLFARSTFTEADFGLDLHIPASVSLWEAPVHTRWANLLRGGAGLAPLVDVCQSLDSMTQTDSHAEQRDSFQSALITAFHASSVLAQQQAAANGAYGLVAASHPMFEVSNMALLEQALCPQADVLIAHNTVRLAAHSPIRALLAVSGESWVFSQRLASEALLADAEFETLKAQLRSWSETLRQPPLWPTSTGARSDPHEAIRCALDIIRLALDMDPRNLAFGGEMAVYYSSLVLWASTFRAVCKAKAAGLKFEDDDLTEFAASGAEQDARSFVQMADADINSKTACDGIPPTDRVDRWWSGVGAVLTWSARVIGGAGSRSNSAGELLEGAVVVLERLRRRGWSGDWF</sequence>
<dbReference type="STRING" id="50376.A0A517L553"/>
<keyword evidence="2" id="KW-0479">Metal-binding</keyword>
<reference evidence="9 10" key="1">
    <citation type="submission" date="2019-07" db="EMBL/GenBank/DDBJ databases">
        <title>Finished genome of Venturia effusa.</title>
        <authorList>
            <person name="Young C.A."/>
            <person name="Cox M.P."/>
            <person name="Ganley A.R.D."/>
            <person name="David W.J."/>
        </authorList>
    </citation>
    <scope>NUCLEOTIDE SEQUENCE [LARGE SCALE GENOMIC DNA]</scope>
    <source>
        <strain evidence="10">albino</strain>
    </source>
</reference>
<dbReference type="GO" id="GO:0000981">
    <property type="term" value="F:DNA-binding transcription factor activity, RNA polymerase II-specific"/>
    <property type="evidence" value="ECO:0007669"/>
    <property type="project" value="InterPro"/>
</dbReference>
<evidence type="ECO:0000256" key="1">
    <source>
        <dbReference type="ARBA" id="ARBA00004123"/>
    </source>
</evidence>
<keyword evidence="5" id="KW-0862">Zinc</keyword>
<evidence type="ECO:0000313" key="10">
    <source>
        <dbReference type="Proteomes" id="UP000316270"/>
    </source>
</evidence>
<feature type="domain" description="Xylanolytic transcriptional activator regulatory" evidence="8">
    <location>
        <begin position="276"/>
        <end position="476"/>
    </location>
</feature>
<dbReference type="GO" id="GO:0000785">
    <property type="term" value="C:chromatin"/>
    <property type="evidence" value="ECO:0007669"/>
    <property type="project" value="TreeGrafter"/>
</dbReference>
<feature type="region of interest" description="Disordered" evidence="7">
    <location>
        <begin position="39"/>
        <end position="68"/>
    </location>
</feature>
<dbReference type="OrthoDB" id="6077919at2759"/>
<dbReference type="InterPro" id="IPR051059">
    <property type="entry name" value="VerF-like"/>
</dbReference>
<evidence type="ECO:0000256" key="4">
    <source>
        <dbReference type="ARBA" id="ARBA00022771"/>
    </source>
</evidence>
<gene>
    <name evidence="9" type="ORF">FKW77_004021</name>
</gene>
<keyword evidence="4" id="KW-0863">Zinc-finger</keyword>
<dbReference type="PANTHER" id="PTHR40626:SF11">
    <property type="entry name" value="ZINC FINGER PROTEIN YPR022C"/>
    <property type="match status" value="1"/>
</dbReference>
<dbReference type="GO" id="GO:0000978">
    <property type="term" value="F:RNA polymerase II cis-regulatory region sequence-specific DNA binding"/>
    <property type="evidence" value="ECO:0007669"/>
    <property type="project" value="InterPro"/>
</dbReference>
<keyword evidence="3" id="KW-0677">Repeat</keyword>
<accession>A0A517L553</accession>
<keyword evidence="10" id="KW-1185">Reference proteome</keyword>
<dbReference type="Pfam" id="PF04082">
    <property type="entry name" value="Fungal_trans"/>
    <property type="match status" value="1"/>
</dbReference>
<dbReference type="GO" id="GO:0006351">
    <property type="term" value="P:DNA-templated transcription"/>
    <property type="evidence" value="ECO:0007669"/>
    <property type="project" value="InterPro"/>
</dbReference>
<evidence type="ECO:0000256" key="3">
    <source>
        <dbReference type="ARBA" id="ARBA00022737"/>
    </source>
</evidence>
<dbReference type="GO" id="GO:0005634">
    <property type="term" value="C:nucleus"/>
    <property type="evidence" value="ECO:0007669"/>
    <property type="project" value="UniProtKB-SubCell"/>
</dbReference>
<dbReference type="InterPro" id="IPR007219">
    <property type="entry name" value="XnlR_reg_dom"/>
</dbReference>
<comment type="subcellular location">
    <subcellularLocation>
        <location evidence="1">Nucleus</location>
    </subcellularLocation>
</comment>
<dbReference type="PANTHER" id="PTHR40626">
    <property type="entry name" value="MIP31509P"/>
    <property type="match status" value="1"/>
</dbReference>
<protein>
    <recommendedName>
        <fullName evidence="8">Xylanolytic transcriptional activator regulatory domain-containing protein</fullName>
    </recommendedName>
</protein>
<dbReference type="GO" id="GO:0008270">
    <property type="term" value="F:zinc ion binding"/>
    <property type="evidence" value="ECO:0007669"/>
    <property type="project" value="UniProtKB-KW"/>
</dbReference>
<dbReference type="AlphaFoldDB" id="A0A517L553"/>
<organism evidence="9 10">
    <name type="scientific">Venturia effusa</name>
    <dbReference type="NCBI Taxonomy" id="50376"/>
    <lineage>
        <taxon>Eukaryota</taxon>
        <taxon>Fungi</taxon>
        <taxon>Dikarya</taxon>
        <taxon>Ascomycota</taxon>
        <taxon>Pezizomycotina</taxon>
        <taxon>Dothideomycetes</taxon>
        <taxon>Pleosporomycetidae</taxon>
        <taxon>Venturiales</taxon>
        <taxon>Venturiaceae</taxon>
        <taxon>Venturia</taxon>
    </lineage>
</organism>
<keyword evidence="6" id="KW-0539">Nucleus</keyword>
<evidence type="ECO:0000256" key="6">
    <source>
        <dbReference type="ARBA" id="ARBA00023242"/>
    </source>
</evidence>